<dbReference type="EMBL" id="JADWND010000005">
    <property type="protein sequence ID" value="MBJ8381777.1"/>
    <property type="molecule type" value="Genomic_DNA"/>
</dbReference>
<evidence type="ECO:0000259" key="2">
    <source>
        <dbReference type="PROSITE" id="PS00622"/>
    </source>
</evidence>
<organism evidence="3 4">
    <name type="scientific">Citrobacter sedlakii</name>
    <dbReference type="NCBI Taxonomy" id="67826"/>
    <lineage>
        <taxon>Bacteria</taxon>
        <taxon>Pseudomonadati</taxon>
        <taxon>Pseudomonadota</taxon>
        <taxon>Gammaproteobacteria</taxon>
        <taxon>Enterobacterales</taxon>
        <taxon>Enterobacteriaceae</taxon>
        <taxon>Citrobacter</taxon>
        <taxon>Citrobacter freundii complex</taxon>
    </lineage>
</organism>
<feature type="domain" description="HTH luxR-type" evidence="2">
    <location>
        <begin position="144"/>
        <end position="171"/>
    </location>
</feature>
<dbReference type="InterPro" id="IPR000792">
    <property type="entry name" value="Tscrpt_reg_LuxR_C"/>
</dbReference>
<protein>
    <recommendedName>
        <fullName evidence="2">HTH luxR-type domain-containing protein</fullName>
    </recommendedName>
</protein>
<reference evidence="3 4" key="1">
    <citation type="submission" date="2020-11" db="EMBL/GenBank/DDBJ databases">
        <title>Enhanced detection system for hospital associated transmission using whole genome sequencing surveillance.</title>
        <authorList>
            <person name="Harrison L.H."/>
            <person name="Van Tyne D."/>
            <person name="Marsh J.W."/>
            <person name="Griffith M.P."/>
            <person name="Snyder D.J."/>
            <person name="Cooper V.S."/>
            <person name="Mustapha M."/>
        </authorList>
    </citation>
    <scope>NUCLEOTIDE SEQUENCE [LARGE SCALE GENOMIC DNA]</scope>
    <source>
        <strain evidence="3 4">CB00117</strain>
    </source>
</reference>
<keyword evidence="4" id="KW-1185">Reference proteome</keyword>
<sequence length="182" mass="21092">MTDTFNVRMLNCMESQYIIWPIGNFLLEKGITLLLKDNYYNIHSGGMIFVDFSHYYLSLFADDAWLNHLKKVPMKIILLSDQTMEPLAGYWKHKETCIVDVLTVRTYKPLALRKSGRMVSLNQSQKITRATGLEVKILHLLLSGYSTQEVAEIVRISNKSVFNLKYSLERKMGKKLKELIIL</sequence>
<comment type="caution">
    <text evidence="3">The sequence shown here is derived from an EMBL/GenBank/DDBJ whole genome shotgun (WGS) entry which is preliminary data.</text>
</comment>
<dbReference type="PROSITE" id="PS00622">
    <property type="entry name" value="HTH_LUXR_1"/>
    <property type="match status" value="1"/>
</dbReference>
<dbReference type="InterPro" id="IPR036388">
    <property type="entry name" value="WH-like_DNA-bd_sf"/>
</dbReference>
<accession>A0ABS0ZUI2</accession>
<dbReference type="Proteomes" id="UP000746649">
    <property type="component" value="Unassembled WGS sequence"/>
</dbReference>
<dbReference type="InterPro" id="IPR016032">
    <property type="entry name" value="Sig_transdc_resp-reg_C-effctor"/>
</dbReference>
<dbReference type="Gene3D" id="1.10.10.10">
    <property type="entry name" value="Winged helix-like DNA-binding domain superfamily/Winged helix DNA-binding domain"/>
    <property type="match status" value="1"/>
</dbReference>
<proteinExistence type="predicted"/>
<dbReference type="SUPFAM" id="SSF46894">
    <property type="entry name" value="C-terminal effector domain of the bipartite response regulators"/>
    <property type="match status" value="1"/>
</dbReference>
<evidence type="ECO:0000313" key="4">
    <source>
        <dbReference type="Proteomes" id="UP000746649"/>
    </source>
</evidence>
<keyword evidence="1" id="KW-0238">DNA-binding</keyword>
<name>A0ABS0ZUI2_9ENTR</name>
<dbReference type="Pfam" id="PF00196">
    <property type="entry name" value="GerE"/>
    <property type="match status" value="1"/>
</dbReference>
<gene>
    <name evidence="3" type="ORF">I6M88_12460</name>
</gene>
<dbReference type="RefSeq" id="WP_200035421.1">
    <property type="nucleotide sequence ID" value="NZ_JADWND010000005.1"/>
</dbReference>
<evidence type="ECO:0000313" key="3">
    <source>
        <dbReference type="EMBL" id="MBJ8381777.1"/>
    </source>
</evidence>
<evidence type="ECO:0000256" key="1">
    <source>
        <dbReference type="ARBA" id="ARBA00023125"/>
    </source>
</evidence>